<accession>A0ABD1ZEJ5</accession>
<keyword evidence="3" id="KW-1185">Reference proteome</keyword>
<dbReference type="EMBL" id="JBHFFA010000001">
    <property type="protein sequence ID" value="KAL2649875.1"/>
    <property type="molecule type" value="Genomic_DNA"/>
</dbReference>
<feature type="compositionally biased region" description="Basic and acidic residues" evidence="1">
    <location>
        <begin position="61"/>
        <end position="74"/>
    </location>
</feature>
<protein>
    <submittedName>
        <fullName evidence="2">Uncharacterized protein</fullName>
    </submittedName>
</protein>
<evidence type="ECO:0000256" key="1">
    <source>
        <dbReference type="SAM" id="MobiDB-lite"/>
    </source>
</evidence>
<sequence length="148" mass="17201">MGKEASQQDIKKALQKGIQSVLFDYTFKQQHNDFPFDKEDDEDEQGGGDDEEEEKEEEEPEAKALDLQKMKEKGLAQSEEGYQSRKGLMLDKKLTTKKGKCLDETQQLDSEVEEEEEVPNPNRRMKKNQDRHAKMPKSPPRKTRSKKK</sequence>
<feature type="compositionally biased region" description="Basic residues" evidence="1">
    <location>
        <begin position="139"/>
        <end position="148"/>
    </location>
</feature>
<feature type="compositionally biased region" description="Acidic residues" evidence="1">
    <location>
        <begin position="38"/>
        <end position="60"/>
    </location>
</feature>
<evidence type="ECO:0000313" key="3">
    <source>
        <dbReference type="Proteomes" id="UP001605036"/>
    </source>
</evidence>
<dbReference type="AlphaFoldDB" id="A0ABD1ZEJ5"/>
<evidence type="ECO:0000313" key="2">
    <source>
        <dbReference type="EMBL" id="KAL2649875.1"/>
    </source>
</evidence>
<organism evidence="2 3">
    <name type="scientific">Riccia fluitans</name>
    <dbReference type="NCBI Taxonomy" id="41844"/>
    <lineage>
        <taxon>Eukaryota</taxon>
        <taxon>Viridiplantae</taxon>
        <taxon>Streptophyta</taxon>
        <taxon>Embryophyta</taxon>
        <taxon>Marchantiophyta</taxon>
        <taxon>Marchantiopsida</taxon>
        <taxon>Marchantiidae</taxon>
        <taxon>Marchantiales</taxon>
        <taxon>Ricciaceae</taxon>
        <taxon>Riccia</taxon>
    </lineage>
</organism>
<reference evidence="2 3" key="1">
    <citation type="submission" date="2024-09" db="EMBL/GenBank/DDBJ databases">
        <title>Chromosome-scale assembly of Riccia fluitans.</title>
        <authorList>
            <person name="Paukszto L."/>
            <person name="Sawicki J."/>
            <person name="Karawczyk K."/>
            <person name="Piernik-Szablinska J."/>
            <person name="Szczecinska M."/>
            <person name="Mazdziarz M."/>
        </authorList>
    </citation>
    <scope>NUCLEOTIDE SEQUENCE [LARGE SCALE GENOMIC DNA]</scope>
    <source>
        <strain evidence="2">Rf_01</strain>
        <tissue evidence="2">Aerial parts of the thallus</tissue>
    </source>
</reference>
<feature type="region of interest" description="Disordered" evidence="1">
    <location>
        <begin position="32"/>
        <end position="148"/>
    </location>
</feature>
<dbReference type="Proteomes" id="UP001605036">
    <property type="component" value="Unassembled WGS sequence"/>
</dbReference>
<comment type="caution">
    <text evidence="2">The sequence shown here is derived from an EMBL/GenBank/DDBJ whole genome shotgun (WGS) entry which is preliminary data.</text>
</comment>
<gene>
    <name evidence="2" type="ORF">R1flu_018003</name>
</gene>
<name>A0ABD1ZEJ5_9MARC</name>
<proteinExistence type="predicted"/>